<dbReference type="InterPro" id="IPR029044">
    <property type="entry name" value="Nucleotide-diphossugar_trans"/>
</dbReference>
<dbReference type="PANTHER" id="PTHR32385:SF15">
    <property type="entry name" value="INOSITOL PHOSPHOCERAMIDE MANNOSYLTRANSFERASE 1"/>
    <property type="match status" value="1"/>
</dbReference>
<evidence type="ECO:0000313" key="4">
    <source>
        <dbReference type="Proteomes" id="UP000241474"/>
    </source>
</evidence>
<dbReference type="GO" id="GO:0051999">
    <property type="term" value="P:mannosyl-inositol phosphorylceramide biosynthetic process"/>
    <property type="evidence" value="ECO:0007669"/>
    <property type="project" value="TreeGrafter"/>
</dbReference>
<proteinExistence type="predicted"/>
<dbReference type="PANTHER" id="PTHR32385">
    <property type="entry name" value="MANNOSYL PHOSPHORYLINOSITOL CERAMIDE SYNTHASE"/>
    <property type="match status" value="1"/>
</dbReference>
<keyword evidence="1 3" id="KW-0808">Transferase</keyword>
<dbReference type="EMBL" id="KM982401">
    <property type="protein sequence ID" value="AKI79143.1"/>
    <property type="molecule type" value="Genomic_DNA"/>
</dbReference>
<dbReference type="SUPFAM" id="SSF53448">
    <property type="entry name" value="Nucleotide-diphospho-sugar transferases"/>
    <property type="match status" value="1"/>
</dbReference>
<name>A0A0G2Y0J1_MIMIV</name>
<evidence type="ECO:0000313" key="3">
    <source>
        <dbReference type="EMBL" id="AKI79143.1"/>
    </source>
</evidence>
<dbReference type="InterPro" id="IPR051706">
    <property type="entry name" value="Glycosyltransferase_domain"/>
</dbReference>
<protein>
    <submittedName>
        <fullName evidence="3">Putative glycosyltransferase</fullName>
    </submittedName>
</protein>
<organism evidence="3 4">
    <name type="scientific">Acanthamoeba polyphaga mimivirus</name>
    <name type="common">APMV</name>
    <dbReference type="NCBI Taxonomy" id="212035"/>
    <lineage>
        <taxon>Viruses</taxon>
        <taxon>Varidnaviria</taxon>
        <taxon>Bamfordvirae</taxon>
        <taxon>Nucleocytoviricota</taxon>
        <taxon>Megaviricetes</taxon>
        <taxon>Imitervirales</taxon>
        <taxon>Mimiviridae</taxon>
        <taxon>Megamimivirinae</taxon>
        <taxon>Mimivirus</taxon>
        <taxon>Mimivirus bradfordmassiliense</taxon>
    </lineage>
</organism>
<dbReference type="GO" id="GO:0016020">
    <property type="term" value="C:membrane"/>
    <property type="evidence" value="ECO:0007669"/>
    <property type="project" value="GOC"/>
</dbReference>
<dbReference type="Pfam" id="PF04488">
    <property type="entry name" value="Gly_transf_sug"/>
    <property type="match status" value="1"/>
</dbReference>
<reference evidence="3 4" key="1">
    <citation type="submission" date="2014-10" db="EMBL/GenBank/DDBJ databases">
        <title>Pan-genome analysis of Brazilian lineage A amoebal mimiviruses.</title>
        <authorList>
            <person name="Assis F.L."/>
            <person name="Abrahao J.S."/>
            <person name="Kroon E.G."/>
            <person name="Dornas F.P."/>
            <person name="Andrade K.R."/>
            <person name="Borato P.V.M."/>
            <person name="Pilotto M.R."/>
            <person name="Benamar S."/>
            <person name="LaScola B."/>
            <person name="Colson P."/>
        </authorList>
    </citation>
    <scope>NUCLEOTIDE SEQUENCE [LARGE SCALE GENOMIC DNA]</scope>
    <source>
        <strain evidence="3 4">Oyster</strain>
    </source>
</reference>
<evidence type="ECO:0000256" key="2">
    <source>
        <dbReference type="SAM" id="Phobius"/>
    </source>
</evidence>
<dbReference type="InterPro" id="IPR007577">
    <property type="entry name" value="GlycoTrfase_DXD_sugar-bd_CS"/>
</dbReference>
<dbReference type="Proteomes" id="UP000241474">
    <property type="component" value="Segment"/>
</dbReference>
<keyword evidence="2" id="KW-0812">Transmembrane</keyword>
<keyword evidence="2" id="KW-0472">Membrane</keyword>
<dbReference type="GO" id="GO:0000030">
    <property type="term" value="F:mannosyltransferase activity"/>
    <property type="evidence" value="ECO:0007669"/>
    <property type="project" value="TreeGrafter"/>
</dbReference>
<sequence>MIPNIIHQIWIQGYESIPSELRKYHENCLKINYGFKNEFWDNDRIRNFLKNNFEPEYLELYDKYKIYAQKADFARYAILKIHGGIYLDMDMVCRKNLGDFLGLGFFFTAYKLKNVFTNYLNGVIGSRPNHPVFDYIFKNMFLRQNDASNVTNSTGTKLFRDSITEYTKNNPTNDISLIDSKYLHPCNLYNDKNCPYTCTDCYIAHTNYSSWAPHLKLCKIFFENKYLIFIVIIIIFIILILLWIKYKFNKS</sequence>
<dbReference type="Gene3D" id="3.90.550.20">
    <property type="match status" value="1"/>
</dbReference>
<evidence type="ECO:0000256" key="1">
    <source>
        <dbReference type="ARBA" id="ARBA00022679"/>
    </source>
</evidence>
<accession>A0A0G2Y0J1</accession>
<keyword evidence="2" id="KW-1133">Transmembrane helix</keyword>
<organismHost>
    <name type="scientific">Acanthamoeba polyphaga</name>
    <name type="common">Amoeba</name>
    <dbReference type="NCBI Taxonomy" id="5757"/>
</organismHost>
<feature type="transmembrane region" description="Helical" evidence="2">
    <location>
        <begin position="226"/>
        <end position="244"/>
    </location>
</feature>